<proteinExistence type="predicted"/>
<comment type="caution">
    <text evidence="1">The sequence shown here is derived from an EMBL/GenBank/DDBJ whole genome shotgun (WGS) entry which is preliminary data.</text>
</comment>
<reference evidence="1" key="1">
    <citation type="journal article" date="2021" name="Environ. Microbiol.">
        <title>Gene family expansions and transcriptome signatures uncover fungal adaptations to wood decay.</title>
        <authorList>
            <person name="Hage H."/>
            <person name="Miyauchi S."/>
            <person name="Viragh M."/>
            <person name="Drula E."/>
            <person name="Min B."/>
            <person name="Chaduli D."/>
            <person name="Navarro D."/>
            <person name="Favel A."/>
            <person name="Norest M."/>
            <person name="Lesage-Meessen L."/>
            <person name="Balint B."/>
            <person name="Merenyi Z."/>
            <person name="de Eugenio L."/>
            <person name="Morin E."/>
            <person name="Martinez A.T."/>
            <person name="Baldrian P."/>
            <person name="Stursova M."/>
            <person name="Martinez M.J."/>
            <person name="Novotny C."/>
            <person name="Magnuson J.K."/>
            <person name="Spatafora J.W."/>
            <person name="Maurice S."/>
            <person name="Pangilinan J."/>
            <person name="Andreopoulos W."/>
            <person name="LaButti K."/>
            <person name="Hundley H."/>
            <person name="Na H."/>
            <person name="Kuo A."/>
            <person name="Barry K."/>
            <person name="Lipzen A."/>
            <person name="Henrissat B."/>
            <person name="Riley R."/>
            <person name="Ahrendt S."/>
            <person name="Nagy L.G."/>
            <person name="Grigoriev I.V."/>
            <person name="Martin F."/>
            <person name="Rosso M.N."/>
        </authorList>
    </citation>
    <scope>NUCLEOTIDE SEQUENCE</scope>
    <source>
        <strain evidence="1">CBS 384.51</strain>
    </source>
</reference>
<dbReference type="Proteomes" id="UP001055072">
    <property type="component" value="Unassembled WGS sequence"/>
</dbReference>
<evidence type="ECO:0000313" key="1">
    <source>
        <dbReference type="EMBL" id="KAI0092116.1"/>
    </source>
</evidence>
<evidence type="ECO:0000313" key="2">
    <source>
        <dbReference type="Proteomes" id="UP001055072"/>
    </source>
</evidence>
<keyword evidence="2" id="KW-1185">Reference proteome</keyword>
<gene>
    <name evidence="1" type="ORF">BDY19DRAFT_579635</name>
</gene>
<dbReference type="EMBL" id="MU274904">
    <property type="protein sequence ID" value="KAI0092116.1"/>
    <property type="molecule type" value="Genomic_DNA"/>
</dbReference>
<organism evidence="1 2">
    <name type="scientific">Irpex rosettiformis</name>
    <dbReference type="NCBI Taxonomy" id="378272"/>
    <lineage>
        <taxon>Eukaryota</taxon>
        <taxon>Fungi</taxon>
        <taxon>Dikarya</taxon>
        <taxon>Basidiomycota</taxon>
        <taxon>Agaricomycotina</taxon>
        <taxon>Agaricomycetes</taxon>
        <taxon>Polyporales</taxon>
        <taxon>Irpicaceae</taxon>
        <taxon>Irpex</taxon>
    </lineage>
</organism>
<sequence>MTVLSSILPDFIGHTLEAAALQLQLTRRIGTGAYGAVYLAHSLASSSTRPEVYAVKCMLKFEPGSELEAMQRREIAYHRSLNYHPNITNLHCVIEEQYYTFLVMDYCAGGDLFAPVIDRQSFSGDDGRIKSGFVQLLNAVEACHQQGIFHRDLKPENILCSSDDTQLYLSDFGLATQTEISSSFRCGSSFYMSPECIGTAGHMSPYSTRKSDVWSLGVILVNMLSGRNPWRIASAEDDGYCMYLDDTEDFLGQILPMVSSEAIHVLARISDPNPITRVSIAELRQLIISTSTFFSHDEEYAEGLRLLTETFSNSIEDETSVSVLGLDIRTPNSDDIASTDAIISFYIHTPMVASELISGAYFPPTSDGNCDYQSGALVVYPDQSPTSAHSALASVKREGEMILEESEYTRGGGFREAKFTRTIHKFMDVFHKGIARS</sequence>
<accession>A0ACB8UCZ2</accession>
<protein>
    <submittedName>
        <fullName evidence="1">Kinase-like domain-containing protein</fullName>
    </submittedName>
</protein>
<name>A0ACB8UCZ2_9APHY</name>